<dbReference type="KEGG" id="amuc:Pan181_03770"/>
<name>A0A518AHJ5_9BACT</name>
<feature type="region of interest" description="Disordered" evidence="1">
    <location>
        <begin position="53"/>
        <end position="98"/>
    </location>
</feature>
<dbReference type="SUPFAM" id="SSF53300">
    <property type="entry name" value="vWA-like"/>
    <property type="match status" value="1"/>
</dbReference>
<evidence type="ECO:0000313" key="3">
    <source>
        <dbReference type="Proteomes" id="UP000315750"/>
    </source>
</evidence>
<protein>
    <recommendedName>
        <fullName evidence="4">DUF444 family protein</fullName>
    </recommendedName>
</protein>
<proteinExistence type="predicted"/>
<dbReference type="AlphaFoldDB" id="A0A518AHJ5"/>
<organism evidence="2 3">
    <name type="scientific">Aeoliella mucimassa</name>
    <dbReference type="NCBI Taxonomy" id="2527972"/>
    <lineage>
        <taxon>Bacteria</taxon>
        <taxon>Pseudomonadati</taxon>
        <taxon>Planctomycetota</taxon>
        <taxon>Planctomycetia</taxon>
        <taxon>Pirellulales</taxon>
        <taxon>Lacipirellulaceae</taxon>
        <taxon>Aeoliella</taxon>
    </lineage>
</organism>
<reference evidence="2 3" key="1">
    <citation type="submission" date="2019-02" db="EMBL/GenBank/DDBJ databases">
        <title>Deep-cultivation of Planctomycetes and their phenomic and genomic characterization uncovers novel biology.</title>
        <authorList>
            <person name="Wiegand S."/>
            <person name="Jogler M."/>
            <person name="Boedeker C."/>
            <person name="Pinto D."/>
            <person name="Vollmers J."/>
            <person name="Rivas-Marin E."/>
            <person name="Kohn T."/>
            <person name="Peeters S.H."/>
            <person name="Heuer A."/>
            <person name="Rast P."/>
            <person name="Oberbeckmann S."/>
            <person name="Bunk B."/>
            <person name="Jeske O."/>
            <person name="Meyerdierks A."/>
            <person name="Storesund J.E."/>
            <person name="Kallscheuer N."/>
            <person name="Luecker S."/>
            <person name="Lage O.M."/>
            <person name="Pohl T."/>
            <person name="Merkel B.J."/>
            <person name="Hornburger P."/>
            <person name="Mueller R.-W."/>
            <person name="Bruemmer F."/>
            <person name="Labrenz M."/>
            <person name="Spormann A.M."/>
            <person name="Op den Camp H."/>
            <person name="Overmann J."/>
            <person name="Amann R."/>
            <person name="Jetten M.S.M."/>
            <person name="Mascher T."/>
            <person name="Medema M.H."/>
            <person name="Devos D.P."/>
            <person name="Kaster A.-K."/>
            <person name="Ovreas L."/>
            <person name="Rohde M."/>
            <person name="Galperin M.Y."/>
            <person name="Jogler C."/>
        </authorList>
    </citation>
    <scope>NUCLEOTIDE SEQUENCE [LARGE SCALE GENOMIC DNA]</scope>
    <source>
        <strain evidence="2 3">Pan181</strain>
    </source>
</reference>
<dbReference type="OrthoDB" id="9788289at2"/>
<evidence type="ECO:0000256" key="1">
    <source>
        <dbReference type="SAM" id="MobiDB-lite"/>
    </source>
</evidence>
<sequence length="371" mass="41348">MSLKIERDQRRFRQIVRGKVRENLRKYISHGEMIGRKNKDLVSIPLPQLDVPRFRFGDNGNGGVGQGDGQEGTPVGKGGQPQPGGPGEAGSDPGGGHLMEVDMTLEELADILGDALELPNIQPKGTASIEQEKAKYNSVRSTGPESLRHKKRTYLKALKRQISTGSYTPDDPKVTPIRGDQQYRSWTTITKPEVNAAVIYMMDVSGSMTDEQKQIVRTAAFWIDTWLAQQYGGLETRYIIHDAVAKAVDEHTFYHTRESGGTRISSAYKVCAEIIETELPPADWNLYCFQFSDGDNWGEDNERAFATLKERILPHVNLYCYGQVESPYGSGEYLGHLEGRFGDQYNTLVTAEMPDRDAILDAIKIFLGTGK</sequence>
<dbReference type="EMBL" id="CP036278">
    <property type="protein sequence ID" value="QDU54197.1"/>
    <property type="molecule type" value="Genomic_DNA"/>
</dbReference>
<keyword evidence="3" id="KW-1185">Reference proteome</keyword>
<accession>A0A518AHJ5</accession>
<evidence type="ECO:0008006" key="4">
    <source>
        <dbReference type="Google" id="ProtNLM"/>
    </source>
</evidence>
<dbReference type="NCBIfam" id="NF003711">
    <property type="entry name" value="PRK05325.2-3"/>
    <property type="match status" value="1"/>
</dbReference>
<feature type="region of interest" description="Disordered" evidence="1">
    <location>
        <begin position="126"/>
        <end position="147"/>
    </location>
</feature>
<evidence type="ECO:0000313" key="2">
    <source>
        <dbReference type="EMBL" id="QDU54197.1"/>
    </source>
</evidence>
<dbReference type="InterPro" id="IPR006698">
    <property type="entry name" value="UPF0229"/>
</dbReference>
<dbReference type="InterPro" id="IPR036465">
    <property type="entry name" value="vWFA_dom_sf"/>
</dbReference>
<dbReference type="PANTHER" id="PTHR30510">
    <property type="entry name" value="UPF0229 PROTEIN YEAH"/>
    <property type="match status" value="1"/>
</dbReference>
<dbReference type="Proteomes" id="UP000315750">
    <property type="component" value="Chromosome"/>
</dbReference>
<dbReference type="RefSeq" id="WP_145245210.1">
    <property type="nucleotide sequence ID" value="NZ_CP036278.1"/>
</dbReference>
<gene>
    <name evidence="2" type="ORF">Pan181_03770</name>
</gene>
<feature type="compositionally biased region" description="Gly residues" evidence="1">
    <location>
        <begin position="59"/>
        <end position="97"/>
    </location>
</feature>
<dbReference type="PANTHER" id="PTHR30510:SF2">
    <property type="entry name" value="UPF0229 PROTEIN YEAH"/>
    <property type="match status" value="1"/>
</dbReference>
<dbReference type="Pfam" id="PF04285">
    <property type="entry name" value="DUF444"/>
    <property type="match status" value="2"/>
</dbReference>